<accession>K9ZMR8</accession>
<reference evidence="2" key="1">
    <citation type="journal article" date="2013" name="Proc. Natl. Acad. Sci. U.S.A.">
        <title>Improving the coverage of the cyanobacterial phylum using diversity-driven genome sequencing.</title>
        <authorList>
            <person name="Shih P.M."/>
            <person name="Wu D."/>
            <person name="Latifi A."/>
            <person name="Axen S.D."/>
            <person name="Fewer D.P."/>
            <person name="Talla E."/>
            <person name="Calteau A."/>
            <person name="Cai F."/>
            <person name="Tandeau de Marsac N."/>
            <person name="Rippka R."/>
            <person name="Herdman M."/>
            <person name="Sivonen K."/>
            <person name="Coursin T."/>
            <person name="Laurent T."/>
            <person name="Goodwin L."/>
            <person name="Nolan M."/>
            <person name="Davenport K.W."/>
            <person name="Han C.S."/>
            <person name="Rubin E.M."/>
            <person name="Eisen J.A."/>
            <person name="Woyke T."/>
            <person name="Gugger M."/>
            <person name="Kerfeld C.A."/>
        </authorList>
    </citation>
    <scope>NUCLEOTIDE SEQUENCE [LARGE SCALE GENOMIC DNA]</scope>
    <source>
        <strain evidence="2">ATCC 27899 / PCC 7122</strain>
    </source>
</reference>
<sequence length="124" mass="13755">MKKIKAILFTILCFSTSVLVVVSSYWGKTGIGYAAPQAIGYAAPEAIALLPPPEDTPEEILRTEIITEARSPIDGKRLTASEYAELQTQLQTSPPPKLDARIRDQIFLLQLRKALLQLFPFLDI</sequence>
<dbReference type="eggNOG" id="ENOG5032Y9E">
    <property type="taxonomic scope" value="Bacteria"/>
</dbReference>
<protein>
    <recommendedName>
        <fullName evidence="3">Glutathione S-transferase</fullName>
    </recommendedName>
</protein>
<dbReference type="Proteomes" id="UP000010474">
    <property type="component" value="Chromosome"/>
</dbReference>
<gene>
    <name evidence="1" type="ordered locus">Anacy_4739</name>
</gene>
<evidence type="ECO:0000313" key="1">
    <source>
        <dbReference type="EMBL" id="AFZ60084.1"/>
    </source>
</evidence>
<dbReference type="HOGENOM" id="CLU_163891_0_0_3"/>
<dbReference type="AlphaFoldDB" id="K9ZMR8"/>
<dbReference type="STRING" id="272123.Anacy_4739"/>
<evidence type="ECO:0000313" key="2">
    <source>
        <dbReference type="Proteomes" id="UP000010474"/>
    </source>
</evidence>
<organism evidence="1 2">
    <name type="scientific">Anabaena cylindrica (strain ATCC 27899 / PCC 7122)</name>
    <dbReference type="NCBI Taxonomy" id="272123"/>
    <lineage>
        <taxon>Bacteria</taxon>
        <taxon>Bacillati</taxon>
        <taxon>Cyanobacteriota</taxon>
        <taxon>Cyanophyceae</taxon>
        <taxon>Nostocales</taxon>
        <taxon>Nostocaceae</taxon>
        <taxon>Anabaena</taxon>
    </lineage>
</organism>
<dbReference type="OrthoDB" id="515557at2"/>
<dbReference type="EMBL" id="CP003659">
    <property type="protein sequence ID" value="AFZ60084.1"/>
    <property type="molecule type" value="Genomic_DNA"/>
</dbReference>
<dbReference type="PATRIC" id="fig|272123.3.peg.5154"/>
<evidence type="ECO:0008006" key="3">
    <source>
        <dbReference type="Google" id="ProtNLM"/>
    </source>
</evidence>
<proteinExistence type="predicted"/>
<name>K9ZMR8_ANACC</name>
<keyword evidence="2" id="KW-1185">Reference proteome</keyword>
<dbReference type="KEGG" id="acy:Anacy_4739"/>